<dbReference type="EMBL" id="CADEBD010000171">
    <property type="protein sequence ID" value="CAB3224278.1"/>
    <property type="molecule type" value="Genomic_DNA"/>
</dbReference>
<evidence type="ECO:0000259" key="14">
    <source>
        <dbReference type="Pfam" id="PF17655"/>
    </source>
</evidence>
<evidence type="ECO:0000259" key="13">
    <source>
        <dbReference type="Pfam" id="PF01007"/>
    </source>
</evidence>
<keyword evidence="2 11" id="KW-0813">Transport</keyword>
<evidence type="ECO:0000256" key="12">
    <source>
        <dbReference type="SAM" id="Phobius"/>
    </source>
</evidence>
<dbReference type="Pfam" id="PF17655">
    <property type="entry name" value="IRK_C"/>
    <property type="match status" value="1"/>
</dbReference>
<reference evidence="15 16" key="1">
    <citation type="submission" date="2020-04" db="EMBL/GenBank/DDBJ databases">
        <authorList>
            <person name="Wallbank WR R."/>
            <person name="Pardo Diaz C."/>
            <person name="Kozak K."/>
            <person name="Martin S."/>
            <person name="Jiggins C."/>
            <person name="Moest M."/>
            <person name="Warren A I."/>
            <person name="Byers J.R.P. K."/>
            <person name="Montejo-Kovacevich G."/>
            <person name="Yen C E."/>
        </authorList>
    </citation>
    <scope>NUCLEOTIDE SEQUENCE [LARGE SCALE GENOMIC DNA]</scope>
</reference>
<dbReference type="AlphaFoldDB" id="A0A8S0YXJ0"/>
<keyword evidence="6 11" id="KW-0630">Potassium</keyword>
<dbReference type="PANTHER" id="PTHR11767">
    <property type="entry name" value="INWARD RECTIFIER POTASSIUM CHANNEL"/>
    <property type="match status" value="1"/>
</dbReference>
<name>A0A8S0YXJ0_ARCPL</name>
<proteinExistence type="inferred from homology"/>
<evidence type="ECO:0000256" key="8">
    <source>
        <dbReference type="ARBA" id="ARBA00023065"/>
    </source>
</evidence>
<evidence type="ECO:0000256" key="1">
    <source>
        <dbReference type="ARBA" id="ARBA00004141"/>
    </source>
</evidence>
<dbReference type="InterPro" id="IPR041647">
    <property type="entry name" value="IRK_C"/>
</dbReference>
<dbReference type="InterPro" id="IPR014756">
    <property type="entry name" value="Ig_E-set"/>
</dbReference>
<dbReference type="InterPro" id="IPR013518">
    <property type="entry name" value="K_chnl_inward-rec_Kir_cyto"/>
</dbReference>
<dbReference type="Gene3D" id="2.60.40.1400">
    <property type="entry name" value="G protein-activated inward rectifier potassium channel 1"/>
    <property type="match status" value="1"/>
</dbReference>
<evidence type="ECO:0000256" key="9">
    <source>
        <dbReference type="ARBA" id="ARBA00023136"/>
    </source>
</evidence>
<gene>
    <name evidence="15" type="ORF">APLA_LOCUS1847</name>
</gene>
<keyword evidence="5 11" id="KW-0851">Voltage-gated channel</keyword>
<feature type="transmembrane region" description="Helical" evidence="12">
    <location>
        <begin position="85"/>
        <end position="108"/>
    </location>
</feature>
<comment type="caution">
    <text evidence="15">The sequence shown here is derived from an EMBL/GenBank/DDBJ whole genome shotgun (WGS) entry which is preliminary data.</text>
</comment>
<evidence type="ECO:0000313" key="16">
    <source>
        <dbReference type="Proteomes" id="UP000494256"/>
    </source>
</evidence>
<evidence type="ECO:0000313" key="15">
    <source>
        <dbReference type="EMBL" id="CAB3224278.1"/>
    </source>
</evidence>
<evidence type="ECO:0000256" key="5">
    <source>
        <dbReference type="ARBA" id="ARBA00022882"/>
    </source>
</evidence>
<comment type="similarity">
    <text evidence="11">Belongs to the inward rectifier-type potassium channel (TC 1.A.2.1) family.</text>
</comment>
<dbReference type="GO" id="GO:1990573">
    <property type="term" value="P:potassium ion import across plasma membrane"/>
    <property type="evidence" value="ECO:0007669"/>
    <property type="project" value="TreeGrafter"/>
</dbReference>
<protein>
    <submittedName>
        <fullName evidence="15">Uncharacterized protein</fullName>
    </submittedName>
</protein>
<sequence length="400" mass="46577">MNLREKEQLFNGDTQKDINTIENRDSRASNKFRRIFRHWNRRSEKRKVGRVVFKSGQFNLEKWKKYKYRVFPDIIKVFIDSQWKWTIVMCILTYIFIWLAFTCVWWIILEIHGDFEPVHLPHAVNSSHWVPCVKEIYNFTSLFLFSIEVHTTIGYGTRTLTLECPSAMITMCLESIMGTISQSFMIGVVFAKFTTPKNHAQTLLFSKNAIINLRDRDLCMIFRIGNTRKSRIIAGSVYAYLIRHDSADVLDDQVQLQLKIDTSENRSFMLPISAVHAINDSSPFYTLSAQDILKANLEILVVYEGTIESTGQPVQVTSSYTTQEILWGHRFVDMVEYHDDKQGFLIDYSKLNATSLVKTPLCSAKRLHLHYQNKKHMRDLISLSRFSTPICSTKERNGED</sequence>
<evidence type="ECO:0000256" key="11">
    <source>
        <dbReference type="RuleBase" id="RU003822"/>
    </source>
</evidence>
<keyword evidence="7 12" id="KW-1133">Transmembrane helix</keyword>
<dbReference type="GO" id="GO:0005242">
    <property type="term" value="F:inward rectifier potassium channel activity"/>
    <property type="evidence" value="ECO:0007669"/>
    <property type="project" value="InterPro"/>
</dbReference>
<evidence type="ECO:0000256" key="2">
    <source>
        <dbReference type="ARBA" id="ARBA00022448"/>
    </source>
</evidence>
<dbReference type="GO" id="GO:0034702">
    <property type="term" value="C:monoatomic ion channel complex"/>
    <property type="evidence" value="ECO:0007669"/>
    <property type="project" value="UniProtKB-KW"/>
</dbReference>
<dbReference type="GO" id="GO:0034765">
    <property type="term" value="P:regulation of monoatomic ion transmembrane transport"/>
    <property type="evidence" value="ECO:0007669"/>
    <property type="project" value="TreeGrafter"/>
</dbReference>
<evidence type="ECO:0000256" key="3">
    <source>
        <dbReference type="ARBA" id="ARBA00022538"/>
    </source>
</evidence>
<keyword evidence="4 11" id="KW-0812">Transmembrane</keyword>
<feature type="domain" description="Inward rectifier potassium channel C-terminal" evidence="14">
    <location>
        <begin position="203"/>
        <end position="368"/>
    </location>
</feature>
<evidence type="ECO:0000256" key="4">
    <source>
        <dbReference type="ARBA" id="ARBA00022692"/>
    </source>
</evidence>
<keyword evidence="3 11" id="KW-0633">Potassium transport</keyword>
<organism evidence="15 16">
    <name type="scientific">Arctia plantaginis</name>
    <name type="common">Wood tiger moth</name>
    <name type="synonym">Phalaena plantaginis</name>
    <dbReference type="NCBI Taxonomy" id="874455"/>
    <lineage>
        <taxon>Eukaryota</taxon>
        <taxon>Metazoa</taxon>
        <taxon>Ecdysozoa</taxon>
        <taxon>Arthropoda</taxon>
        <taxon>Hexapoda</taxon>
        <taxon>Insecta</taxon>
        <taxon>Pterygota</taxon>
        <taxon>Neoptera</taxon>
        <taxon>Endopterygota</taxon>
        <taxon>Lepidoptera</taxon>
        <taxon>Glossata</taxon>
        <taxon>Ditrysia</taxon>
        <taxon>Noctuoidea</taxon>
        <taxon>Erebidae</taxon>
        <taxon>Arctiinae</taxon>
        <taxon>Arctia</taxon>
    </lineage>
</organism>
<dbReference type="SUPFAM" id="SSF81296">
    <property type="entry name" value="E set domains"/>
    <property type="match status" value="1"/>
</dbReference>
<evidence type="ECO:0000256" key="6">
    <source>
        <dbReference type="ARBA" id="ARBA00022958"/>
    </source>
</evidence>
<dbReference type="Proteomes" id="UP000494256">
    <property type="component" value="Unassembled WGS sequence"/>
</dbReference>
<keyword evidence="10 11" id="KW-0407">Ion channel</keyword>
<keyword evidence="8 11" id="KW-0406">Ion transport</keyword>
<dbReference type="InterPro" id="IPR016449">
    <property type="entry name" value="K_chnl_inward-rec_Kir"/>
</dbReference>
<dbReference type="InterPro" id="IPR040445">
    <property type="entry name" value="Kir_TM"/>
</dbReference>
<evidence type="ECO:0000256" key="10">
    <source>
        <dbReference type="ARBA" id="ARBA00023303"/>
    </source>
</evidence>
<dbReference type="PANTHER" id="PTHR11767:SF102">
    <property type="entry name" value="INWARDLY RECTIFYING POTASSIUM CHANNEL 1, ISOFORM F"/>
    <property type="match status" value="1"/>
</dbReference>
<feature type="domain" description="Potassium channel inwardly rectifying transmembrane" evidence="13">
    <location>
        <begin position="54"/>
        <end position="196"/>
    </location>
</feature>
<comment type="subcellular location">
    <subcellularLocation>
        <location evidence="1 11">Membrane</location>
        <topology evidence="1 11">Multi-pass membrane protein</topology>
    </subcellularLocation>
</comment>
<dbReference type="Gene3D" id="1.10.287.70">
    <property type="match status" value="1"/>
</dbReference>
<dbReference type="PRINTS" id="PR01320">
    <property type="entry name" value="KIRCHANNEL"/>
</dbReference>
<accession>A0A8S0YXJ0</accession>
<dbReference type="GO" id="GO:0005886">
    <property type="term" value="C:plasma membrane"/>
    <property type="evidence" value="ECO:0007669"/>
    <property type="project" value="TreeGrafter"/>
</dbReference>
<dbReference type="SUPFAM" id="SSF81324">
    <property type="entry name" value="Voltage-gated potassium channels"/>
    <property type="match status" value="1"/>
</dbReference>
<dbReference type="OrthoDB" id="423343at2759"/>
<evidence type="ECO:0000256" key="7">
    <source>
        <dbReference type="ARBA" id="ARBA00022989"/>
    </source>
</evidence>
<keyword evidence="9 12" id="KW-0472">Membrane</keyword>
<dbReference type="Pfam" id="PF01007">
    <property type="entry name" value="IRK"/>
    <property type="match status" value="1"/>
</dbReference>